<keyword evidence="1" id="KW-0812">Transmembrane</keyword>
<keyword evidence="3" id="KW-1185">Reference proteome</keyword>
<proteinExistence type="predicted"/>
<dbReference type="RefSeq" id="WP_192375656.1">
    <property type="nucleotide sequence ID" value="NZ_CAJHIV010000001.1"/>
</dbReference>
<keyword evidence="1" id="KW-0472">Membrane</keyword>
<evidence type="ECO:0000313" key="2">
    <source>
        <dbReference type="EMBL" id="MBD9357372.1"/>
    </source>
</evidence>
<keyword evidence="1" id="KW-1133">Transmembrane helix</keyword>
<evidence type="ECO:0000313" key="3">
    <source>
        <dbReference type="Proteomes" id="UP000652176"/>
    </source>
</evidence>
<accession>A0ABR9D2M9</accession>
<gene>
    <name evidence="2" type="ORF">IE877_16045</name>
</gene>
<dbReference type="EMBL" id="JACXSS010000001">
    <property type="protein sequence ID" value="MBD9357372.1"/>
    <property type="molecule type" value="Genomic_DNA"/>
</dbReference>
<dbReference type="Proteomes" id="UP000652176">
    <property type="component" value="Unassembled WGS sequence"/>
</dbReference>
<name>A0ABR9D2M9_9GAMM</name>
<protein>
    <submittedName>
        <fullName evidence="2">Uncharacterized protein</fullName>
    </submittedName>
</protein>
<organism evidence="2 3">
    <name type="scientific">Methylomonas albis</name>
    <dbReference type="NCBI Taxonomy" id="1854563"/>
    <lineage>
        <taxon>Bacteria</taxon>
        <taxon>Pseudomonadati</taxon>
        <taxon>Pseudomonadota</taxon>
        <taxon>Gammaproteobacteria</taxon>
        <taxon>Methylococcales</taxon>
        <taxon>Methylococcaceae</taxon>
        <taxon>Methylomonas</taxon>
    </lineage>
</organism>
<feature type="transmembrane region" description="Helical" evidence="1">
    <location>
        <begin position="144"/>
        <end position="163"/>
    </location>
</feature>
<comment type="caution">
    <text evidence="2">The sequence shown here is derived from an EMBL/GenBank/DDBJ whole genome shotgun (WGS) entry which is preliminary data.</text>
</comment>
<reference evidence="2 3" key="1">
    <citation type="submission" date="2020-09" db="EMBL/GenBank/DDBJ databases">
        <title>Methylomonas albis sp. nov. and Methylomonas fluvii sp. nov.: Two cold-adapted methanotrophs from the River Elbe and an amended description of Methylovulum psychrotolerans strain Eb1.</title>
        <authorList>
            <person name="Bussmann I.K."/>
            <person name="Klings K.-W."/>
            <person name="Warnstedt J."/>
            <person name="Hoppert M."/>
            <person name="Saborowski A."/>
            <person name="Horn F."/>
            <person name="Liebner S."/>
        </authorList>
    </citation>
    <scope>NUCLEOTIDE SEQUENCE [LARGE SCALE GENOMIC DNA]</scope>
    <source>
        <strain evidence="2 3">EbA</strain>
    </source>
</reference>
<sequence>MIKYLFNSPQKKIVAGVVLFCVASAQVDLDVLLFQPAKFDQLNISEGKIVIGPSSVRGGTLFALIIDKQRIPFTCAMGSSYSEHCLQGNDAIKKYQSKTGRVWWAYDESSWFGHKSKRLYQLEVNGEMAISYQEQTKYYTMRRFPSWIVLLVLAVYWFIKLQFKR</sequence>
<evidence type="ECO:0000256" key="1">
    <source>
        <dbReference type="SAM" id="Phobius"/>
    </source>
</evidence>